<accession>A0A290Z3M9</accession>
<dbReference type="EMBL" id="CP023445">
    <property type="protein sequence ID" value="ATE53636.1"/>
    <property type="molecule type" value="Genomic_DNA"/>
</dbReference>
<reference evidence="2" key="1">
    <citation type="submission" date="2017-09" db="EMBL/GenBank/DDBJ databases">
        <title>Complete Genome Sequence of ansamitocin-producing Bacterium Actinosynnema pretiosum X47.</title>
        <authorList>
            <person name="Cao G."/>
            <person name="Zong G."/>
            <person name="Zhong C."/>
            <person name="Fu J."/>
        </authorList>
    </citation>
    <scope>NUCLEOTIDE SEQUENCE [LARGE SCALE GENOMIC DNA]</scope>
    <source>
        <strain evidence="2">X47</strain>
    </source>
</reference>
<dbReference type="Proteomes" id="UP000218505">
    <property type="component" value="Chromosome"/>
</dbReference>
<proteinExistence type="predicted"/>
<gene>
    <name evidence="2" type="ORF">CNX65_10305</name>
    <name evidence="3" type="ORF">CNX65_32700</name>
</gene>
<protein>
    <submittedName>
        <fullName evidence="2">Uncharacterized protein</fullName>
    </submittedName>
</protein>
<dbReference type="AlphaFoldDB" id="A0A290Z3M9"/>
<dbReference type="KEGG" id="apre:CNX65_32700"/>
<sequence>MSKHQRNLIDPTTGNRFTQDRPYGPVQPVTSSDGTPPPSQRSRSWEHLVASGYDLQPDD</sequence>
<evidence type="ECO:0000313" key="2">
    <source>
        <dbReference type="EMBL" id="ATE53636.1"/>
    </source>
</evidence>
<dbReference type="EMBL" id="CP023445">
    <property type="protein sequence ID" value="ATE57483.1"/>
    <property type="molecule type" value="Genomic_DNA"/>
</dbReference>
<keyword evidence="4" id="KW-1185">Reference proteome</keyword>
<feature type="region of interest" description="Disordered" evidence="1">
    <location>
        <begin position="1"/>
        <end position="59"/>
    </location>
</feature>
<organism evidence="2 4">
    <name type="scientific">Actinosynnema pretiosum</name>
    <dbReference type="NCBI Taxonomy" id="42197"/>
    <lineage>
        <taxon>Bacteria</taxon>
        <taxon>Bacillati</taxon>
        <taxon>Actinomycetota</taxon>
        <taxon>Actinomycetes</taxon>
        <taxon>Pseudonocardiales</taxon>
        <taxon>Pseudonocardiaceae</taxon>
        <taxon>Actinosynnema</taxon>
    </lineage>
</organism>
<name>A0A290Z3M9_9PSEU</name>
<evidence type="ECO:0000256" key="1">
    <source>
        <dbReference type="SAM" id="MobiDB-lite"/>
    </source>
</evidence>
<dbReference type="KEGG" id="apre:CNX65_10305"/>
<evidence type="ECO:0000313" key="3">
    <source>
        <dbReference type="EMBL" id="ATE57483.1"/>
    </source>
</evidence>
<dbReference type="RefSeq" id="WP_096492574.1">
    <property type="nucleotide sequence ID" value="NZ_CP023445.1"/>
</dbReference>
<evidence type="ECO:0000313" key="4">
    <source>
        <dbReference type="Proteomes" id="UP000218505"/>
    </source>
</evidence>